<reference evidence="7 8" key="1">
    <citation type="submission" date="2016-10" db="EMBL/GenBank/DDBJ databases">
        <authorList>
            <person name="de Groot N.N."/>
        </authorList>
    </citation>
    <scope>NUCLEOTIDE SEQUENCE [LARGE SCALE GENOMIC DNA]</scope>
    <source>
        <strain>GEY</strain>
        <strain evidence="8">DSM 9560</strain>
    </source>
</reference>
<dbReference type="Proteomes" id="UP000199513">
    <property type="component" value="Unassembled WGS sequence"/>
</dbReference>
<protein>
    <submittedName>
        <fullName evidence="7">Glucose uptake protein</fullName>
    </submittedName>
</protein>
<dbReference type="STRING" id="1003.SAMN04488541_101564"/>
<keyword evidence="3 6" id="KW-0812">Transmembrane</keyword>
<keyword evidence="8" id="KW-1185">Reference proteome</keyword>
<evidence type="ECO:0000256" key="6">
    <source>
        <dbReference type="SAM" id="Phobius"/>
    </source>
</evidence>
<dbReference type="Pfam" id="PF07168">
    <property type="entry name" value="Ureide_permease"/>
    <property type="match status" value="1"/>
</dbReference>
<feature type="transmembrane region" description="Helical" evidence="6">
    <location>
        <begin position="268"/>
        <end position="290"/>
    </location>
</feature>
<feature type="transmembrane region" description="Helical" evidence="6">
    <location>
        <begin position="98"/>
        <end position="120"/>
    </location>
</feature>
<dbReference type="PANTHER" id="PTHR16119">
    <property type="entry name" value="TRANSMEMBRANE PROTEIN 144"/>
    <property type="match status" value="1"/>
</dbReference>
<name>A0A1I2FVB3_9BACT</name>
<feature type="transmembrane region" description="Helical" evidence="6">
    <location>
        <begin position="329"/>
        <end position="348"/>
    </location>
</feature>
<evidence type="ECO:0000256" key="2">
    <source>
        <dbReference type="ARBA" id="ARBA00006117"/>
    </source>
</evidence>
<gene>
    <name evidence="7" type="ORF">SAMN04488541_101564</name>
</gene>
<dbReference type="GO" id="GO:0016020">
    <property type="term" value="C:membrane"/>
    <property type="evidence" value="ECO:0007669"/>
    <property type="project" value="UniProtKB-SubCell"/>
</dbReference>
<evidence type="ECO:0000256" key="3">
    <source>
        <dbReference type="ARBA" id="ARBA00022692"/>
    </source>
</evidence>
<proteinExistence type="inferred from homology"/>
<feature type="transmembrane region" description="Helical" evidence="6">
    <location>
        <begin position="20"/>
        <end position="42"/>
    </location>
</feature>
<comment type="similarity">
    <text evidence="2">Belongs to the GRP transporter (TC 2.A.7.5) family.</text>
</comment>
<dbReference type="PANTHER" id="PTHR16119:SF17">
    <property type="entry name" value="TRANSMEMBRANE PROTEIN 144"/>
    <property type="match status" value="1"/>
</dbReference>
<feature type="transmembrane region" description="Helical" evidence="6">
    <location>
        <begin position="296"/>
        <end position="317"/>
    </location>
</feature>
<evidence type="ECO:0000313" key="7">
    <source>
        <dbReference type="EMBL" id="SFF08768.1"/>
    </source>
</evidence>
<dbReference type="AlphaFoldDB" id="A0A1I2FVB3"/>
<feature type="transmembrane region" description="Helical" evidence="6">
    <location>
        <begin position="127"/>
        <end position="147"/>
    </location>
</feature>
<accession>A0A1I2FVB3</accession>
<keyword evidence="4 6" id="KW-1133">Transmembrane helix</keyword>
<organism evidence="7 8">
    <name type="scientific">Thermoflexibacter ruber</name>
    <dbReference type="NCBI Taxonomy" id="1003"/>
    <lineage>
        <taxon>Bacteria</taxon>
        <taxon>Pseudomonadati</taxon>
        <taxon>Bacteroidota</taxon>
        <taxon>Cytophagia</taxon>
        <taxon>Cytophagales</taxon>
        <taxon>Thermoflexibacteraceae</taxon>
        <taxon>Thermoflexibacter</taxon>
    </lineage>
</organism>
<comment type="subcellular location">
    <subcellularLocation>
        <location evidence="1">Membrane</location>
        <topology evidence="1">Multi-pass membrane protein</topology>
    </subcellularLocation>
</comment>
<dbReference type="EMBL" id="FONY01000015">
    <property type="protein sequence ID" value="SFF08768.1"/>
    <property type="molecule type" value="Genomic_DNA"/>
</dbReference>
<evidence type="ECO:0000256" key="5">
    <source>
        <dbReference type="ARBA" id="ARBA00023136"/>
    </source>
</evidence>
<feature type="transmembrane region" description="Helical" evidence="6">
    <location>
        <begin position="226"/>
        <end position="247"/>
    </location>
</feature>
<feature type="transmembrane region" description="Helical" evidence="6">
    <location>
        <begin position="186"/>
        <end position="206"/>
    </location>
</feature>
<feature type="transmembrane region" description="Helical" evidence="6">
    <location>
        <begin position="57"/>
        <end position="78"/>
    </location>
</feature>
<evidence type="ECO:0000256" key="4">
    <source>
        <dbReference type="ARBA" id="ARBA00022989"/>
    </source>
</evidence>
<feature type="transmembrane region" description="Helical" evidence="6">
    <location>
        <begin position="153"/>
        <end position="174"/>
    </location>
</feature>
<keyword evidence="5 6" id="KW-0472">Membrane</keyword>
<evidence type="ECO:0000256" key="1">
    <source>
        <dbReference type="ARBA" id="ARBA00004141"/>
    </source>
</evidence>
<sequence>MSYSLSFLIFYSINNISTMIVIQNYPLAVIFCILAMICWGSWQNTRNWAGLAWRFELYYWDCALGILLLSFLAAITIGSMGDTGQTFWESLAQATPTYIAYAMLGGVIWNLGNLLLVAGISLAGMATAFPIGGGLAWLLGILVNYIGKPEGNPYYLLAGGTAIALAIYLCTLAYQRLQQGKAEVSYKGVILAFIAGVLIAFFYRFVAISLISDYANPEIGKLTPLTGVFFFCVGAYLSTWVLNPIFMKKPVKGESVSMRDYLKGTPKQHLIGILGGMIWCCGMVFSFMAADQAGFAISYGLSNSAPIVAALWGIFVWKEFANAPAGTSKLLAGMFGFYFIGLVLLILAK</sequence>
<dbReference type="GO" id="GO:0015144">
    <property type="term" value="F:carbohydrate transmembrane transporter activity"/>
    <property type="evidence" value="ECO:0007669"/>
    <property type="project" value="InterPro"/>
</dbReference>
<dbReference type="InterPro" id="IPR010651">
    <property type="entry name" value="Sugar_transport"/>
</dbReference>
<evidence type="ECO:0000313" key="8">
    <source>
        <dbReference type="Proteomes" id="UP000199513"/>
    </source>
</evidence>
<dbReference type="InterPro" id="IPR009834">
    <property type="entry name" value="Ureide_permease"/>
</dbReference>